<dbReference type="Pfam" id="PF04616">
    <property type="entry name" value="Glyco_hydro_43"/>
    <property type="match status" value="1"/>
</dbReference>
<dbReference type="InterPro" id="IPR041542">
    <property type="entry name" value="GH43_C2"/>
</dbReference>
<comment type="similarity">
    <text evidence="1 6">Belongs to the glycosyl hydrolase 43 family.</text>
</comment>
<dbReference type="PANTHER" id="PTHR42812">
    <property type="entry name" value="BETA-XYLOSIDASE"/>
    <property type="match status" value="1"/>
</dbReference>
<evidence type="ECO:0000256" key="4">
    <source>
        <dbReference type="PIRSR" id="PIRSR606710-1"/>
    </source>
</evidence>
<feature type="site" description="Important for catalytic activity, responsible for pKa modulation of the active site Glu and correct orientation of both the proton donor and substrate" evidence="5">
    <location>
        <position position="150"/>
    </location>
</feature>
<feature type="domain" description="Beta-xylosidase C-terminal Concanavalin A-like" evidence="8">
    <location>
        <begin position="347"/>
        <end position="538"/>
    </location>
</feature>
<keyword evidence="7" id="KW-0732">Signal</keyword>
<evidence type="ECO:0000259" key="8">
    <source>
        <dbReference type="Pfam" id="PF17851"/>
    </source>
</evidence>
<protein>
    <recommendedName>
        <fullName evidence="8">Beta-xylosidase C-terminal Concanavalin A-like domain-containing protein</fullName>
    </recommendedName>
</protein>
<evidence type="ECO:0000256" key="5">
    <source>
        <dbReference type="PIRSR" id="PIRSR606710-2"/>
    </source>
</evidence>
<keyword evidence="10" id="KW-1185">Reference proteome</keyword>
<keyword evidence="3 6" id="KW-0326">Glycosidase</keyword>
<dbReference type="Proteomes" id="UP000233618">
    <property type="component" value="Unassembled WGS sequence"/>
</dbReference>
<dbReference type="RefSeq" id="WP_101309100.1">
    <property type="nucleotide sequence ID" value="NZ_MVDE01000007.1"/>
</dbReference>
<gene>
    <name evidence="9" type="ORF">BZG01_06655</name>
</gene>
<dbReference type="EMBL" id="MVDE01000007">
    <property type="protein sequence ID" value="PKQ67736.1"/>
    <property type="molecule type" value="Genomic_DNA"/>
</dbReference>
<dbReference type="SUPFAM" id="SSF75005">
    <property type="entry name" value="Arabinanase/levansucrase/invertase"/>
    <property type="match status" value="1"/>
</dbReference>
<evidence type="ECO:0000256" key="2">
    <source>
        <dbReference type="ARBA" id="ARBA00022801"/>
    </source>
</evidence>
<dbReference type="AlphaFoldDB" id="A0A2N3IBP4"/>
<feature type="active site" description="Proton acceptor" evidence="4">
    <location>
        <position position="43"/>
    </location>
</feature>
<name>A0A2N3IBP4_9BACT</name>
<evidence type="ECO:0000313" key="9">
    <source>
        <dbReference type="EMBL" id="PKQ67736.1"/>
    </source>
</evidence>
<organism evidence="9 10">
    <name type="scientific">Labilibaculum manganireducens</name>
    <dbReference type="NCBI Taxonomy" id="1940525"/>
    <lineage>
        <taxon>Bacteria</taxon>
        <taxon>Pseudomonadati</taxon>
        <taxon>Bacteroidota</taxon>
        <taxon>Bacteroidia</taxon>
        <taxon>Marinilabiliales</taxon>
        <taxon>Marinifilaceae</taxon>
        <taxon>Labilibaculum</taxon>
    </lineage>
</organism>
<dbReference type="PANTHER" id="PTHR42812:SF12">
    <property type="entry name" value="BETA-XYLOSIDASE-RELATED"/>
    <property type="match status" value="1"/>
</dbReference>
<evidence type="ECO:0000256" key="7">
    <source>
        <dbReference type="SAM" id="SignalP"/>
    </source>
</evidence>
<dbReference type="GO" id="GO:0004553">
    <property type="term" value="F:hydrolase activity, hydrolyzing O-glycosyl compounds"/>
    <property type="evidence" value="ECO:0007669"/>
    <property type="project" value="InterPro"/>
</dbReference>
<accession>A0A2N3IBP4</accession>
<evidence type="ECO:0000313" key="10">
    <source>
        <dbReference type="Proteomes" id="UP000233618"/>
    </source>
</evidence>
<dbReference type="CDD" id="cd18617">
    <property type="entry name" value="GH43_XynB-like"/>
    <property type="match status" value="1"/>
</dbReference>
<proteinExistence type="inferred from homology"/>
<dbReference type="Gene3D" id="2.115.10.20">
    <property type="entry name" value="Glycosyl hydrolase domain, family 43"/>
    <property type="match status" value="1"/>
</dbReference>
<dbReference type="InterPro" id="IPR051795">
    <property type="entry name" value="Glycosyl_Hydrlase_43"/>
</dbReference>
<comment type="caution">
    <text evidence="9">The sequence shown here is derived from an EMBL/GenBank/DDBJ whole genome shotgun (WGS) entry which is preliminary data.</text>
</comment>
<keyword evidence="2 6" id="KW-0378">Hydrolase</keyword>
<feature type="active site" description="Proton donor" evidence="4">
    <location>
        <position position="212"/>
    </location>
</feature>
<evidence type="ECO:0000256" key="1">
    <source>
        <dbReference type="ARBA" id="ARBA00009865"/>
    </source>
</evidence>
<dbReference type="GO" id="GO:0005975">
    <property type="term" value="P:carbohydrate metabolic process"/>
    <property type="evidence" value="ECO:0007669"/>
    <property type="project" value="InterPro"/>
</dbReference>
<dbReference type="Gene3D" id="2.60.120.200">
    <property type="match status" value="1"/>
</dbReference>
<dbReference type="Pfam" id="PF17851">
    <property type="entry name" value="GH43_C2"/>
    <property type="match status" value="1"/>
</dbReference>
<dbReference type="InterPro" id="IPR006710">
    <property type="entry name" value="Glyco_hydro_43"/>
</dbReference>
<feature type="signal peptide" evidence="7">
    <location>
        <begin position="1"/>
        <end position="21"/>
    </location>
</feature>
<sequence>MKKNVFSLMILFLLVITGLRAQENTTETNKTYENPILRGFYPDPSICRVDDDYYLVNSSFEWFPGVPIFHSKDLVNWKQIGHVLDRPEQLQLNEGLGASRGIFAPTLRYHDGLFYMITTCVGCKGNFYVTAKDPAGLWSNPVWLNTPGIDPTLFWDDDGTCWYVGAHNISGKREWEGQNGVFIQQLDLETKQLVGEPVQATFGHATNAVWGEGPHLYKINDRYLLMIAEGGTSFNHAITVFESDKVNGKYTPSNINPVLTHRNLGRDYPISAVGHCDIVQTQNNEWWAVMLAVRSCGGKNLLGRETYLVPMEFEDGWPLFNRGVGKVRFEEKRPNLPWTPVESYPVRDDFDDDNLALKWVFLRTPYEKWFDISKGKITLDTRPQMMTKLEQPSLLAQRISEFSFDSFTKVNFNPANDNEEAGFVAVYNNARNFRLVKTSEQGKNVVKLYRVKEGEEMLVATENVMSGDLILGLKANKLKYQFYFGKDKTSLQPIGDIQDATVNASQSGTDFTGPMLGFYTSSNGHESTNKAEFDWFEYDAK</sequence>
<dbReference type="SUPFAM" id="SSF49899">
    <property type="entry name" value="Concanavalin A-like lectins/glucanases"/>
    <property type="match status" value="1"/>
</dbReference>
<evidence type="ECO:0000256" key="3">
    <source>
        <dbReference type="ARBA" id="ARBA00023295"/>
    </source>
</evidence>
<dbReference type="InterPro" id="IPR013320">
    <property type="entry name" value="ConA-like_dom_sf"/>
</dbReference>
<evidence type="ECO:0000256" key="6">
    <source>
        <dbReference type="RuleBase" id="RU361187"/>
    </source>
</evidence>
<reference evidence="9 10" key="1">
    <citation type="journal article" date="2017" name="Front. Microbiol.">
        <title>Labilibaculum manganireducens gen. nov., sp. nov. and Labilibaculum filiforme sp. nov., Novel Bacteroidetes Isolated from Subsurface Sediments of the Baltic Sea.</title>
        <authorList>
            <person name="Vandieken V."/>
            <person name="Marshall I.P."/>
            <person name="Niemann H."/>
            <person name="Engelen B."/>
            <person name="Cypionka H."/>
        </authorList>
    </citation>
    <scope>NUCLEOTIDE SEQUENCE [LARGE SCALE GENOMIC DNA]</scope>
    <source>
        <strain evidence="9 10">59.10-2M</strain>
    </source>
</reference>
<dbReference type="InterPro" id="IPR023296">
    <property type="entry name" value="Glyco_hydro_beta-prop_sf"/>
</dbReference>
<feature type="chain" id="PRO_5014652069" description="Beta-xylosidase C-terminal Concanavalin A-like domain-containing protein" evidence="7">
    <location>
        <begin position="22"/>
        <end position="541"/>
    </location>
</feature>